<dbReference type="SUPFAM" id="SSF55315">
    <property type="entry name" value="L30e-like"/>
    <property type="match status" value="1"/>
</dbReference>
<dbReference type="Gene3D" id="3.30.1330.30">
    <property type="match status" value="1"/>
</dbReference>
<dbReference type="Gene3D" id="3.40.1280.10">
    <property type="match status" value="1"/>
</dbReference>
<dbReference type="InterPro" id="IPR001537">
    <property type="entry name" value="SpoU_MeTrfase"/>
</dbReference>
<dbReference type="InterPro" id="IPR013123">
    <property type="entry name" value="SpoU_subst-bd"/>
</dbReference>
<dbReference type="Pfam" id="PF22435">
    <property type="entry name" value="MRM3-like_sub_bind"/>
    <property type="match status" value="1"/>
</dbReference>
<dbReference type="CDD" id="cd18095">
    <property type="entry name" value="SpoU-like_rRNA-MTase"/>
    <property type="match status" value="1"/>
</dbReference>
<evidence type="ECO:0000256" key="3">
    <source>
        <dbReference type="ARBA" id="ARBA00022679"/>
    </source>
</evidence>
<dbReference type="GO" id="GO:0008168">
    <property type="term" value="F:methyltransferase activity"/>
    <property type="evidence" value="ECO:0007669"/>
    <property type="project" value="UniProtKB-KW"/>
</dbReference>
<evidence type="ECO:0000313" key="5">
    <source>
        <dbReference type="EMBL" id="GGC93375.1"/>
    </source>
</evidence>
<dbReference type="Pfam" id="PF00588">
    <property type="entry name" value="SpoU_methylase"/>
    <property type="match status" value="1"/>
</dbReference>
<evidence type="ECO:0000256" key="1">
    <source>
        <dbReference type="ARBA" id="ARBA00007228"/>
    </source>
</evidence>
<dbReference type="PANTHER" id="PTHR43191:SF2">
    <property type="entry name" value="RRNA METHYLTRANSFERASE 3, MITOCHONDRIAL"/>
    <property type="match status" value="1"/>
</dbReference>
<gene>
    <name evidence="5" type="primary">ysgA</name>
    <name evidence="5" type="ORF">GCM10007216_25130</name>
</gene>
<keyword evidence="6" id="KW-1185">Reference proteome</keyword>
<proteinExistence type="inferred from homology"/>
<organism evidence="5 6">
    <name type="scientific">Thalassobacillus devorans</name>
    <dbReference type="NCBI Taxonomy" id="279813"/>
    <lineage>
        <taxon>Bacteria</taxon>
        <taxon>Bacillati</taxon>
        <taxon>Bacillota</taxon>
        <taxon>Bacilli</taxon>
        <taxon>Bacillales</taxon>
        <taxon>Bacillaceae</taxon>
        <taxon>Thalassobacillus</taxon>
    </lineage>
</organism>
<dbReference type="EMBL" id="BMCJ01000004">
    <property type="protein sequence ID" value="GGC93375.1"/>
    <property type="molecule type" value="Genomic_DNA"/>
</dbReference>
<dbReference type="Proteomes" id="UP000619534">
    <property type="component" value="Unassembled WGS sequence"/>
</dbReference>
<dbReference type="GO" id="GO:0032259">
    <property type="term" value="P:methylation"/>
    <property type="evidence" value="ECO:0007669"/>
    <property type="project" value="UniProtKB-KW"/>
</dbReference>
<comment type="similarity">
    <text evidence="1">Belongs to the class IV-like SAM-binding methyltransferase superfamily. RNA methyltransferase TrmH family.</text>
</comment>
<dbReference type="PANTHER" id="PTHR43191">
    <property type="entry name" value="RRNA METHYLTRANSFERASE 3"/>
    <property type="match status" value="1"/>
</dbReference>
<evidence type="ECO:0000259" key="4">
    <source>
        <dbReference type="SMART" id="SM00967"/>
    </source>
</evidence>
<dbReference type="InterPro" id="IPR053888">
    <property type="entry name" value="MRM3-like_sub_bind"/>
</dbReference>
<dbReference type="InterPro" id="IPR029028">
    <property type="entry name" value="Alpha/beta_knot_MTases"/>
</dbReference>
<name>A0ABQ1P8N8_9BACI</name>
<dbReference type="SMART" id="SM00967">
    <property type="entry name" value="SpoU_sub_bind"/>
    <property type="match status" value="1"/>
</dbReference>
<keyword evidence="3" id="KW-0808">Transferase</keyword>
<evidence type="ECO:0000256" key="2">
    <source>
        <dbReference type="ARBA" id="ARBA00022603"/>
    </source>
</evidence>
<dbReference type="RefSeq" id="WP_062447165.1">
    <property type="nucleotide sequence ID" value="NZ_BMCJ01000004.1"/>
</dbReference>
<accession>A0ABQ1P8N8</accession>
<dbReference type="InterPro" id="IPR029064">
    <property type="entry name" value="Ribosomal_eL30-like_sf"/>
</dbReference>
<sequence>MLTSLQNTRVKQWIKLKKRRDREKSQTFLVEGFHLVEEAVKSDWAIQEVIVQENMEAPIWMAHERITQVSKEVFAALADTETPQGIAAVVEMKQFSPASFRHVLLIDAVQDPGNLGTLIRTADAAGFNGVIIGKGSVDPYNDKVIRATQGSLFHMPLFSGDLKEWVAQLQQQGMTVWASALENAQPFQKITIADKAALIVGNEGAGIQEDLLELADEKVYIPIYGHAESLNVAVAAGILMYHMKI</sequence>
<feature type="domain" description="RNA 2-O ribose methyltransferase substrate binding" evidence="4">
    <location>
        <begin position="29"/>
        <end position="96"/>
    </location>
</feature>
<reference evidence="6" key="1">
    <citation type="journal article" date="2019" name="Int. J. Syst. Evol. Microbiol.">
        <title>The Global Catalogue of Microorganisms (GCM) 10K type strain sequencing project: providing services to taxonomists for standard genome sequencing and annotation.</title>
        <authorList>
            <consortium name="The Broad Institute Genomics Platform"/>
            <consortium name="The Broad Institute Genome Sequencing Center for Infectious Disease"/>
            <person name="Wu L."/>
            <person name="Ma J."/>
        </authorList>
    </citation>
    <scope>NUCLEOTIDE SEQUENCE [LARGE SCALE GENOMIC DNA]</scope>
    <source>
        <strain evidence="6">CCM 7282</strain>
    </source>
</reference>
<evidence type="ECO:0000313" key="6">
    <source>
        <dbReference type="Proteomes" id="UP000619534"/>
    </source>
</evidence>
<comment type="caution">
    <text evidence="5">The sequence shown here is derived from an EMBL/GenBank/DDBJ whole genome shotgun (WGS) entry which is preliminary data.</text>
</comment>
<dbReference type="SUPFAM" id="SSF75217">
    <property type="entry name" value="alpha/beta knot"/>
    <property type="match status" value="1"/>
</dbReference>
<dbReference type="InterPro" id="IPR029026">
    <property type="entry name" value="tRNA_m1G_MTases_N"/>
</dbReference>
<protein>
    <submittedName>
        <fullName evidence="5">tRNA/rRNA methyltransferase YsgA</fullName>
    </submittedName>
</protein>
<dbReference type="InterPro" id="IPR051259">
    <property type="entry name" value="rRNA_Methyltransferase"/>
</dbReference>
<keyword evidence="2 5" id="KW-0489">Methyltransferase</keyword>